<dbReference type="OrthoDB" id="79452at2759"/>
<evidence type="ECO:0000313" key="4">
    <source>
        <dbReference type="EMBL" id="CAH1788728.1"/>
    </source>
</evidence>
<dbReference type="PANTHER" id="PTHR23176">
    <property type="entry name" value="RHO/RAC/CDC GTPASE-ACTIVATING PROTEIN"/>
    <property type="match status" value="1"/>
</dbReference>
<feature type="region of interest" description="Disordered" evidence="3">
    <location>
        <begin position="76"/>
        <end position="168"/>
    </location>
</feature>
<dbReference type="CDD" id="cd04403">
    <property type="entry name" value="RhoGAP_ARHGAP27_15_12_9"/>
    <property type="match status" value="1"/>
</dbReference>
<accession>A0A8J1Y5D1</accession>
<dbReference type="PROSITE" id="PS50238">
    <property type="entry name" value="RHOGAP"/>
    <property type="match status" value="1"/>
</dbReference>
<dbReference type="Pfam" id="PF00397">
    <property type="entry name" value="WW"/>
    <property type="match status" value="1"/>
</dbReference>
<dbReference type="InterPro" id="IPR000198">
    <property type="entry name" value="RhoGAP_dom"/>
</dbReference>
<dbReference type="SUPFAM" id="SSF50729">
    <property type="entry name" value="PH domain-like"/>
    <property type="match status" value="1"/>
</dbReference>
<dbReference type="SMART" id="SM00456">
    <property type="entry name" value="WW"/>
    <property type="match status" value="2"/>
</dbReference>
<dbReference type="Pfam" id="PF00169">
    <property type="entry name" value="PH"/>
    <property type="match status" value="1"/>
</dbReference>
<dbReference type="Gene3D" id="1.10.555.10">
    <property type="entry name" value="Rho GTPase activation protein"/>
    <property type="match status" value="1"/>
</dbReference>
<feature type="compositionally biased region" description="Basic and acidic residues" evidence="3">
    <location>
        <begin position="154"/>
        <end position="164"/>
    </location>
</feature>
<dbReference type="PROSITE" id="PS01159">
    <property type="entry name" value="WW_DOMAIN_1"/>
    <property type="match status" value="1"/>
</dbReference>
<gene>
    <name evidence="4" type="ORF">OFUS_LOCUS14205</name>
</gene>
<dbReference type="SMART" id="SM00233">
    <property type="entry name" value="PH"/>
    <property type="match status" value="1"/>
</dbReference>
<protein>
    <submittedName>
        <fullName evidence="4">Uncharacterized protein</fullName>
    </submittedName>
</protein>
<dbReference type="InterPro" id="IPR001849">
    <property type="entry name" value="PH_domain"/>
</dbReference>
<dbReference type="SMART" id="SM00326">
    <property type="entry name" value="SH3"/>
    <property type="match status" value="1"/>
</dbReference>
<dbReference type="CDD" id="cd00201">
    <property type="entry name" value="WW"/>
    <property type="match status" value="1"/>
</dbReference>
<dbReference type="SMART" id="SM00324">
    <property type="entry name" value="RhoGAP"/>
    <property type="match status" value="1"/>
</dbReference>
<feature type="compositionally biased region" description="Low complexity" evidence="3">
    <location>
        <begin position="423"/>
        <end position="439"/>
    </location>
</feature>
<dbReference type="InterPro" id="IPR050729">
    <property type="entry name" value="Rho-GAP"/>
</dbReference>
<dbReference type="Pfam" id="PF00620">
    <property type="entry name" value="RhoGAP"/>
    <property type="match status" value="1"/>
</dbReference>
<dbReference type="GO" id="GO:0005737">
    <property type="term" value="C:cytoplasm"/>
    <property type="evidence" value="ECO:0007669"/>
    <property type="project" value="TreeGrafter"/>
</dbReference>
<feature type="compositionally biased region" description="Basic and acidic residues" evidence="3">
    <location>
        <begin position="682"/>
        <end position="696"/>
    </location>
</feature>
<evidence type="ECO:0000256" key="1">
    <source>
        <dbReference type="ARBA" id="ARBA00022443"/>
    </source>
</evidence>
<feature type="compositionally biased region" description="Basic and acidic residues" evidence="3">
    <location>
        <begin position="77"/>
        <end position="103"/>
    </location>
</feature>
<keyword evidence="2" id="KW-0343">GTPase activation</keyword>
<dbReference type="Gene3D" id="2.30.29.30">
    <property type="entry name" value="Pleckstrin-homology domain (PH domain)/Phosphotyrosine-binding domain (PTB)"/>
    <property type="match status" value="1"/>
</dbReference>
<keyword evidence="1" id="KW-0728">SH3 domain</keyword>
<dbReference type="Pfam" id="PF00018">
    <property type="entry name" value="SH3_1"/>
    <property type="match status" value="1"/>
</dbReference>
<dbReference type="PANTHER" id="PTHR23176:SF129">
    <property type="entry name" value="RHO GTPASE ACTIVATING PROTEIN AT 16F, ISOFORM E-RELATED"/>
    <property type="match status" value="1"/>
</dbReference>
<dbReference type="Gene3D" id="2.30.30.40">
    <property type="entry name" value="SH3 Domains"/>
    <property type="match status" value="1"/>
</dbReference>
<dbReference type="CDD" id="cd13233">
    <property type="entry name" value="PH_ARHGAP9-like"/>
    <property type="match status" value="1"/>
</dbReference>
<dbReference type="GO" id="GO:0007165">
    <property type="term" value="P:signal transduction"/>
    <property type="evidence" value="ECO:0007669"/>
    <property type="project" value="InterPro"/>
</dbReference>
<dbReference type="PROSITE" id="PS50002">
    <property type="entry name" value="SH3"/>
    <property type="match status" value="1"/>
</dbReference>
<dbReference type="AlphaFoldDB" id="A0A8J1Y5D1"/>
<dbReference type="GO" id="GO:0005096">
    <property type="term" value="F:GTPase activator activity"/>
    <property type="evidence" value="ECO:0007669"/>
    <property type="project" value="UniProtKB-KW"/>
</dbReference>
<comment type="caution">
    <text evidence="4">The sequence shown here is derived from an EMBL/GenBank/DDBJ whole genome shotgun (WGS) entry which is preliminary data.</text>
</comment>
<feature type="region of interest" description="Disordered" evidence="3">
    <location>
        <begin position="243"/>
        <end position="287"/>
    </location>
</feature>
<evidence type="ECO:0000256" key="2">
    <source>
        <dbReference type="ARBA" id="ARBA00022468"/>
    </source>
</evidence>
<proteinExistence type="predicted"/>
<feature type="compositionally biased region" description="Basic and acidic residues" evidence="3">
    <location>
        <begin position="704"/>
        <end position="715"/>
    </location>
</feature>
<dbReference type="SUPFAM" id="SSF51045">
    <property type="entry name" value="WW domain"/>
    <property type="match status" value="1"/>
</dbReference>
<organism evidence="4 5">
    <name type="scientific">Owenia fusiformis</name>
    <name type="common">Polychaete worm</name>
    <dbReference type="NCBI Taxonomy" id="6347"/>
    <lineage>
        <taxon>Eukaryota</taxon>
        <taxon>Metazoa</taxon>
        <taxon>Spiralia</taxon>
        <taxon>Lophotrochozoa</taxon>
        <taxon>Annelida</taxon>
        <taxon>Polychaeta</taxon>
        <taxon>Sedentaria</taxon>
        <taxon>Canalipalpata</taxon>
        <taxon>Sabellida</taxon>
        <taxon>Oweniida</taxon>
        <taxon>Oweniidae</taxon>
        <taxon>Owenia</taxon>
    </lineage>
</organism>
<dbReference type="PROSITE" id="PS50003">
    <property type="entry name" value="PH_DOMAIN"/>
    <property type="match status" value="1"/>
</dbReference>
<keyword evidence="5" id="KW-1185">Reference proteome</keyword>
<dbReference type="InterPro" id="IPR011993">
    <property type="entry name" value="PH-like_dom_sf"/>
</dbReference>
<dbReference type="EMBL" id="CAIIXF020000007">
    <property type="protein sequence ID" value="CAH1788728.1"/>
    <property type="molecule type" value="Genomic_DNA"/>
</dbReference>
<feature type="compositionally biased region" description="Basic and acidic residues" evidence="3">
    <location>
        <begin position="518"/>
        <end position="537"/>
    </location>
</feature>
<evidence type="ECO:0000256" key="3">
    <source>
        <dbReference type="SAM" id="MobiDB-lite"/>
    </source>
</evidence>
<name>A0A8J1Y5D1_OWEFU</name>
<dbReference type="SUPFAM" id="SSF48350">
    <property type="entry name" value="GTPase activation domain, GAP"/>
    <property type="match status" value="1"/>
</dbReference>
<dbReference type="InterPro" id="IPR036028">
    <property type="entry name" value="SH3-like_dom_sf"/>
</dbReference>
<dbReference type="SUPFAM" id="SSF50044">
    <property type="entry name" value="SH3-domain"/>
    <property type="match status" value="1"/>
</dbReference>
<dbReference type="InterPro" id="IPR001202">
    <property type="entry name" value="WW_dom"/>
</dbReference>
<dbReference type="FunFam" id="1.10.555.10:FF:000003">
    <property type="entry name" value="Putative rho GTPase-activating protein 12"/>
    <property type="match status" value="1"/>
</dbReference>
<dbReference type="InterPro" id="IPR036020">
    <property type="entry name" value="WW_dom_sf"/>
</dbReference>
<dbReference type="InterPro" id="IPR008936">
    <property type="entry name" value="Rho_GTPase_activation_prot"/>
</dbReference>
<dbReference type="Proteomes" id="UP000749559">
    <property type="component" value="Unassembled WGS sequence"/>
</dbReference>
<dbReference type="InterPro" id="IPR001452">
    <property type="entry name" value="SH3_domain"/>
</dbReference>
<feature type="region of interest" description="Disordered" evidence="3">
    <location>
        <begin position="333"/>
        <end position="542"/>
    </location>
</feature>
<evidence type="ECO:0000313" key="5">
    <source>
        <dbReference type="Proteomes" id="UP000749559"/>
    </source>
</evidence>
<reference evidence="4" key="1">
    <citation type="submission" date="2022-03" db="EMBL/GenBank/DDBJ databases">
        <authorList>
            <person name="Martin C."/>
        </authorList>
    </citation>
    <scope>NUCLEOTIDE SEQUENCE</scope>
</reference>
<sequence>MAFKPPQRSFIRVLYDYQYTDDDGNDIEIKENEEAILVKKTNEDWWHVIRHEGDKFKKIYVPAAYVEEIPVSFQFGGKKDTDKKKNDNDSEVKKENVEPKGEPLYDQVPNEDGNTAGNMNAAPKKTKPLPKLPIAKKPRDGSGSIKDTSTVEQSKSEKEVDKYEQPSYANLEDIRATIKKQDAVDVYEGPEYANLQDIQESIKAKPPSLPALPKPGQKPIKIVGENWELHEDKETNRAFYYNTETKETSWKPPRITKKRESPKSIRAPQPPTSPKHNSALRPYGYRKEESDSGQTYFFNIYTKEKWFSSSTEEGRTYFYKENSPESAWALPEVDHQRSDSLDSSINNMEEVTKRKNNTGTNERDSRVKSFMPPEGNRLALHSINEDNQDKTSVDTIPSPFIDKPFSPVEPCSSDSDSTRGKESVSSISSSNTSNSNPGSPVLAKVGTQSGTRTPYKRHAPPIPQVPKDFIIPESDLDPNLNETKTQTEACQSQKEADQSQNEADGNIHASTNNNAADTKLKENDKSCDVRSESKHDVVSSSAKAHFQMYTDKRGNLNRTKILEHGKRVKKSWNSSYVVLNGSSLVFFKDQKAAQGSKPESSLNLVNAKVEWSSKDKSSRKHVIQVSTSDSTQYLLQTDDPIKIHDWYITICYAISHLNEDVFPSYQDPAEMQKSIDIIENSTSDKDKPPDHKPEAKFKRKASKKDRERDKVKDDSSGGSIKQNSLPDGVDPLQLSLAERKIRIRDRLLNWIMRRPSVEQLELQGIIREGVFGSHLSHLCEKEKNTVPNFVTKCMAAIEQMGLDVDGIYRVSGNLAQVQKLRFHIDQNDEYDLMEVEPDIHVLTGALKLFFRELKEPLFPYNFYDKFVTAIKMPECAQKLRIIKDLIKVLPKCNHDTIKVFFQHLNKVILSSAQNRMQTQNIAIVFGPTLLMPETDTGNLAVSMVYQNQLVEFILLEYNNIFT</sequence>
<feature type="region of interest" description="Disordered" evidence="3">
    <location>
        <begin position="679"/>
        <end position="726"/>
    </location>
</feature>
<dbReference type="PROSITE" id="PS50020">
    <property type="entry name" value="WW_DOMAIN_2"/>
    <property type="match status" value="2"/>
</dbReference>
<dbReference type="Gene3D" id="2.20.70.10">
    <property type="match status" value="1"/>
</dbReference>
<feature type="compositionally biased region" description="Polar residues" evidence="3">
    <location>
        <begin position="480"/>
        <end position="516"/>
    </location>
</feature>
<feature type="compositionally biased region" description="Basic and acidic residues" evidence="3">
    <location>
        <begin position="383"/>
        <end position="392"/>
    </location>
</feature>